<evidence type="ECO:0000313" key="3">
    <source>
        <dbReference type="Proteomes" id="UP001345013"/>
    </source>
</evidence>
<dbReference type="InterPro" id="IPR001509">
    <property type="entry name" value="Epimerase_deHydtase"/>
</dbReference>
<reference evidence="2 3" key="1">
    <citation type="submission" date="2023-08" db="EMBL/GenBank/DDBJ databases">
        <title>Black Yeasts Isolated from many extreme environments.</title>
        <authorList>
            <person name="Coleine C."/>
            <person name="Stajich J.E."/>
            <person name="Selbmann L."/>
        </authorList>
    </citation>
    <scope>NUCLEOTIDE SEQUENCE [LARGE SCALE GENOMIC DNA]</scope>
    <source>
        <strain evidence="2 3">CCFEE 5885</strain>
    </source>
</reference>
<dbReference type="PANTHER" id="PTHR48079:SF6">
    <property type="entry name" value="NAD(P)-BINDING DOMAIN-CONTAINING PROTEIN-RELATED"/>
    <property type="match status" value="1"/>
</dbReference>
<comment type="caution">
    <text evidence="2">The sequence shown here is derived from an EMBL/GenBank/DDBJ whole genome shotgun (WGS) entry which is preliminary data.</text>
</comment>
<evidence type="ECO:0000259" key="1">
    <source>
        <dbReference type="Pfam" id="PF01370"/>
    </source>
</evidence>
<gene>
    <name evidence="2" type="ORF">LTR24_002366</name>
</gene>
<dbReference type="Proteomes" id="UP001345013">
    <property type="component" value="Unassembled WGS sequence"/>
</dbReference>
<sequence length="346" mass="38053">MSTGQKVFIVGPGFIGWNVLDILIEHGYTVTGLVRRDEHAEGIKKSGATAVMGSLDDKELITKQTVEHDIVFHTATADHVPSAVAILDGIKQRASKGLSTIYIHTSGTSVLNDNAQGGQKSDKVYHDEKREEIDSVPDSAPHREIDLTIVKAQKEIGEKAKIAIMIPPLIYGFNPKHKRLTIQIPTLTRFAMKHGFAPYVGTGAPVESNIHVVDLARAYVVLLHDMEHTSPASLLENPYYFCECTGDNEPSWHEIATVIGSGLHQAGIIKDPEPRTVPKDLYGDVFGEYTDAVIGLNSRSRANRLRALGWEPIEKDWKKSYIEDELPEIIKEDCGSFSGYKGSVAS</sequence>
<proteinExistence type="predicted"/>
<dbReference type="SUPFAM" id="SSF51735">
    <property type="entry name" value="NAD(P)-binding Rossmann-fold domains"/>
    <property type="match status" value="1"/>
</dbReference>
<dbReference type="PANTHER" id="PTHR48079">
    <property type="entry name" value="PROTEIN YEEZ"/>
    <property type="match status" value="1"/>
</dbReference>
<keyword evidence="3" id="KW-1185">Reference proteome</keyword>
<name>A0ABR0KI99_9EURO</name>
<evidence type="ECO:0000313" key="2">
    <source>
        <dbReference type="EMBL" id="KAK5097319.1"/>
    </source>
</evidence>
<protein>
    <recommendedName>
        <fullName evidence="1">NAD-dependent epimerase/dehydratase domain-containing protein</fullName>
    </recommendedName>
</protein>
<dbReference type="Gene3D" id="3.40.50.720">
    <property type="entry name" value="NAD(P)-binding Rossmann-like Domain"/>
    <property type="match status" value="1"/>
</dbReference>
<dbReference type="InterPro" id="IPR036291">
    <property type="entry name" value="NAD(P)-bd_dom_sf"/>
</dbReference>
<dbReference type="InterPro" id="IPR051783">
    <property type="entry name" value="NAD(P)-dependent_oxidoreduct"/>
</dbReference>
<accession>A0ABR0KI99</accession>
<dbReference type="EMBL" id="JAVRRG010000019">
    <property type="protein sequence ID" value="KAK5097319.1"/>
    <property type="molecule type" value="Genomic_DNA"/>
</dbReference>
<feature type="domain" description="NAD-dependent epimerase/dehydratase" evidence="1">
    <location>
        <begin position="11"/>
        <end position="226"/>
    </location>
</feature>
<organism evidence="2 3">
    <name type="scientific">Lithohypha guttulata</name>
    <dbReference type="NCBI Taxonomy" id="1690604"/>
    <lineage>
        <taxon>Eukaryota</taxon>
        <taxon>Fungi</taxon>
        <taxon>Dikarya</taxon>
        <taxon>Ascomycota</taxon>
        <taxon>Pezizomycotina</taxon>
        <taxon>Eurotiomycetes</taxon>
        <taxon>Chaetothyriomycetidae</taxon>
        <taxon>Chaetothyriales</taxon>
        <taxon>Trichomeriaceae</taxon>
        <taxon>Lithohypha</taxon>
    </lineage>
</organism>
<dbReference type="Pfam" id="PF01370">
    <property type="entry name" value="Epimerase"/>
    <property type="match status" value="1"/>
</dbReference>